<dbReference type="EMBL" id="CP043431">
    <property type="protein sequence ID" value="QNT65013.1"/>
    <property type="molecule type" value="Genomic_DNA"/>
</dbReference>
<dbReference type="PRINTS" id="PR00303">
    <property type="entry name" value="SECYTRNLCASE"/>
</dbReference>
<evidence type="ECO:0000313" key="3">
    <source>
        <dbReference type="Proteomes" id="UP000516446"/>
    </source>
</evidence>
<dbReference type="PANTHER" id="PTHR10906">
    <property type="entry name" value="SECY/SEC61-ALPHA FAMILY MEMBER"/>
    <property type="match status" value="1"/>
</dbReference>
<sequence length="408" mass="45995">MKKYGDLIKKSLFTILMLSIYLVGQSIPIPLHGISFQIGSEFSMQNLLSLTTGGVFSSATLFSLGMGPYMTVSILISIILFANRDRASQFSHEQRGMIQVRGIFVLSFLQSIPLAYNLQTTVTSQAIKMNYFLVFSMTIICLVAGGLLISWIASINSKYGLGGPFIMILPGIITGVTRSISANYTSVIMIASRLVILIIVTIIFVFITTGLYTTEYHVDIQRIGIDRRSKDAYYAFRILIAGTMPLMFATSFMYLPSYIMQLLDWKNDFILSFFQLTSLRGIIVYGIIIYILGIIFSFVNIMPEQIAQDLKESSDYIVGVNPGHDSQRYITRRVFVFAILGSLYLATVVITPLLIGYWTGNEIYTNFSNYFAMLFVLISILDTVRQDIDFLYYKDNYSLFNIKLKGGR</sequence>
<dbReference type="SUPFAM" id="SSF103491">
    <property type="entry name" value="Preprotein translocase SecY subunit"/>
    <property type="match status" value="1"/>
</dbReference>
<dbReference type="PIRSF" id="PIRSF004557">
    <property type="entry name" value="SecY"/>
    <property type="match status" value="1"/>
</dbReference>
<name>A0A7H1MNH7_9LACO</name>
<evidence type="ECO:0000313" key="2">
    <source>
        <dbReference type="EMBL" id="QNT65013.1"/>
    </source>
</evidence>
<keyword evidence="3" id="KW-1185">Reference proteome</keyword>
<dbReference type="GO" id="GO:0016020">
    <property type="term" value="C:membrane"/>
    <property type="evidence" value="ECO:0007669"/>
    <property type="project" value="InterPro"/>
</dbReference>
<gene>
    <name evidence="2" type="ORF">FY536_00210</name>
</gene>
<dbReference type="Pfam" id="PF00344">
    <property type="entry name" value="SecY"/>
    <property type="match status" value="1"/>
</dbReference>
<dbReference type="Proteomes" id="UP000516446">
    <property type="component" value="Chromosome"/>
</dbReference>
<dbReference type="InterPro" id="IPR023201">
    <property type="entry name" value="SecY_dom_sf"/>
</dbReference>
<organism evidence="2 3">
    <name type="scientific">Weissella koreensis</name>
    <dbReference type="NCBI Taxonomy" id="165096"/>
    <lineage>
        <taxon>Bacteria</taxon>
        <taxon>Bacillati</taxon>
        <taxon>Bacillota</taxon>
        <taxon>Bacilli</taxon>
        <taxon>Lactobacillales</taxon>
        <taxon>Lactobacillaceae</taxon>
        <taxon>Weissella</taxon>
    </lineage>
</organism>
<evidence type="ECO:0000256" key="1">
    <source>
        <dbReference type="RuleBase" id="RU004349"/>
    </source>
</evidence>
<dbReference type="AlphaFoldDB" id="A0A7H1MNH7"/>
<protein>
    <submittedName>
        <fullName evidence="2">Preprotein translocase subunit SecY</fullName>
    </submittedName>
</protein>
<comment type="similarity">
    <text evidence="1">Belongs to the SecY/SEC61-alpha family.</text>
</comment>
<proteinExistence type="inferred from homology"/>
<reference evidence="2 3" key="1">
    <citation type="submission" date="2019-08" db="EMBL/GenBank/DDBJ databases">
        <authorList>
            <person name="Chang H.C."/>
            <person name="Mun S.Y."/>
        </authorList>
    </citation>
    <scope>NUCLEOTIDE SEQUENCE [LARGE SCALE GENOMIC DNA]</scope>
    <source>
        <strain evidence="2 3">SK</strain>
    </source>
</reference>
<dbReference type="GO" id="GO:0015031">
    <property type="term" value="P:protein transport"/>
    <property type="evidence" value="ECO:0007669"/>
    <property type="project" value="InterPro"/>
</dbReference>
<accession>A0A7H1MNH7</accession>
<dbReference type="Gene3D" id="1.10.3370.10">
    <property type="entry name" value="SecY subunit domain"/>
    <property type="match status" value="1"/>
</dbReference>
<dbReference type="InterPro" id="IPR002208">
    <property type="entry name" value="SecY/SEC61-alpha"/>
</dbReference>